<gene>
    <name evidence="5" type="ORF">BV898_04374</name>
</gene>
<dbReference type="PANTHER" id="PTHR20883">
    <property type="entry name" value="PHYTANOYL-COA DIOXYGENASE DOMAIN CONTAINING 1"/>
    <property type="match status" value="1"/>
</dbReference>
<dbReference type="Proteomes" id="UP000192578">
    <property type="component" value="Unassembled WGS sequence"/>
</dbReference>
<dbReference type="Gene3D" id="2.60.120.620">
    <property type="entry name" value="q2cbj1_9rhob like domain"/>
    <property type="match status" value="1"/>
</dbReference>
<keyword evidence="5" id="KW-0560">Oxidoreductase</keyword>
<dbReference type="GO" id="GO:0046872">
    <property type="term" value="F:metal ion binding"/>
    <property type="evidence" value="ECO:0007669"/>
    <property type="project" value="UniProtKB-KW"/>
</dbReference>
<name>A0A1W0X2V2_HYPEX</name>
<keyword evidence="2" id="KW-0479">Metal-binding</keyword>
<dbReference type="GO" id="GO:0051213">
    <property type="term" value="F:dioxygenase activity"/>
    <property type="evidence" value="ECO:0007669"/>
    <property type="project" value="UniProtKB-KW"/>
</dbReference>
<comment type="similarity">
    <text evidence="4">Belongs to the PhyH family. PHYHD1 subfamily.</text>
</comment>
<evidence type="ECO:0000313" key="5">
    <source>
        <dbReference type="EMBL" id="OQV21799.1"/>
    </source>
</evidence>
<comment type="caution">
    <text evidence="5">The sequence shown here is derived from an EMBL/GenBank/DDBJ whole genome shotgun (WGS) entry which is preliminary data.</text>
</comment>
<evidence type="ECO:0000256" key="2">
    <source>
        <dbReference type="ARBA" id="ARBA00022723"/>
    </source>
</evidence>
<dbReference type="EMBL" id="MTYJ01000021">
    <property type="protein sequence ID" value="OQV21799.1"/>
    <property type="molecule type" value="Genomic_DNA"/>
</dbReference>
<accession>A0A1W0X2V2</accession>
<keyword evidence="5" id="KW-0223">Dioxygenase</keyword>
<dbReference type="InterPro" id="IPR008775">
    <property type="entry name" value="Phytyl_CoA_dOase-like"/>
</dbReference>
<evidence type="ECO:0000256" key="4">
    <source>
        <dbReference type="ARBA" id="ARBA00038356"/>
    </source>
</evidence>
<keyword evidence="6" id="KW-1185">Reference proteome</keyword>
<sequence>MADSGDYLQQYQKNGYAVIPNFLSNDEISEMKAAMASLMDKMDPKQHSTHVFHLDDKTIKSRDDYFLTSNDKIRYFFEPDAVDDQGNLKVRKEHSVNKVGHALAWLEPAFKKVSFSQKVKDVCAKLGQKDPRLAQSMYIFKNPGIGQQVNTHQDSSFLYIDPPSHLVGFWFALEDATVENGCLYFIPGSQTVPPQSRFIRNPNPSPGNLTMTRGDESNYPTSLDAFVAAPVAKGSLVLIHGNVIHRSEKNKSDKSRHAYTFHVVDFHNATYSPENWLQQSEELPFPKINEVHVD</sequence>
<dbReference type="OrthoDB" id="445007at2759"/>
<protein>
    <submittedName>
        <fullName evidence="5">Phytanoyl-CoA dioxygenase domain-containing protein 1</fullName>
    </submittedName>
</protein>
<dbReference type="Pfam" id="PF05721">
    <property type="entry name" value="PhyH"/>
    <property type="match status" value="1"/>
</dbReference>
<keyword evidence="3" id="KW-0408">Iron</keyword>
<comment type="cofactor">
    <cofactor evidence="1">
        <name>Fe cation</name>
        <dbReference type="ChEBI" id="CHEBI:24875"/>
    </cofactor>
</comment>
<evidence type="ECO:0000313" key="6">
    <source>
        <dbReference type="Proteomes" id="UP000192578"/>
    </source>
</evidence>
<evidence type="ECO:0000256" key="3">
    <source>
        <dbReference type="ARBA" id="ARBA00023004"/>
    </source>
</evidence>
<dbReference type="PANTHER" id="PTHR20883:SF15">
    <property type="entry name" value="PHYTANOYL-COA DIOXYGENASE DOMAIN-CONTAINING PROTEIN 1"/>
    <property type="match status" value="1"/>
</dbReference>
<proteinExistence type="inferred from homology"/>
<reference evidence="6" key="1">
    <citation type="submission" date="2017-01" db="EMBL/GenBank/DDBJ databases">
        <title>Comparative genomics of anhydrobiosis in the tardigrade Hypsibius dujardini.</title>
        <authorList>
            <person name="Yoshida Y."/>
            <person name="Koutsovoulos G."/>
            <person name="Laetsch D."/>
            <person name="Stevens L."/>
            <person name="Kumar S."/>
            <person name="Horikawa D."/>
            <person name="Ishino K."/>
            <person name="Komine S."/>
            <person name="Tomita M."/>
            <person name="Blaxter M."/>
            <person name="Arakawa K."/>
        </authorList>
    </citation>
    <scope>NUCLEOTIDE SEQUENCE [LARGE SCALE GENOMIC DNA]</scope>
    <source>
        <strain evidence="6">Z151</strain>
    </source>
</reference>
<dbReference type="SUPFAM" id="SSF51197">
    <property type="entry name" value="Clavaminate synthase-like"/>
    <property type="match status" value="1"/>
</dbReference>
<evidence type="ECO:0000256" key="1">
    <source>
        <dbReference type="ARBA" id="ARBA00001962"/>
    </source>
</evidence>
<organism evidence="5 6">
    <name type="scientific">Hypsibius exemplaris</name>
    <name type="common">Freshwater tardigrade</name>
    <dbReference type="NCBI Taxonomy" id="2072580"/>
    <lineage>
        <taxon>Eukaryota</taxon>
        <taxon>Metazoa</taxon>
        <taxon>Ecdysozoa</taxon>
        <taxon>Tardigrada</taxon>
        <taxon>Eutardigrada</taxon>
        <taxon>Parachela</taxon>
        <taxon>Hypsibioidea</taxon>
        <taxon>Hypsibiidae</taxon>
        <taxon>Hypsibius</taxon>
    </lineage>
</organism>
<dbReference type="AlphaFoldDB" id="A0A1W0X2V2"/>